<name>A0A3N4Z6D6_9MICO</name>
<dbReference type="Proteomes" id="UP000280726">
    <property type="component" value="Unassembled WGS sequence"/>
</dbReference>
<reference evidence="2 3" key="1">
    <citation type="submission" date="2018-11" db="EMBL/GenBank/DDBJ databases">
        <title>Sequencing the genomes of 1000 actinobacteria strains.</title>
        <authorList>
            <person name="Klenk H.-P."/>
        </authorList>
    </citation>
    <scope>NUCLEOTIDE SEQUENCE [LARGE SCALE GENOMIC DNA]</scope>
    <source>
        <strain evidence="2 3">DSM 14418</strain>
    </source>
</reference>
<feature type="transmembrane region" description="Helical" evidence="1">
    <location>
        <begin position="52"/>
        <end position="76"/>
    </location>
</feature>
<feature type="transmembrane region" description="Helical" evidence="1">
    <location>
        <begin position="117"/>
        <end position="136"/>
    </location>
</feature>
<comment type="caution">
    <text evidence="2">The sequence shown here is derived from an EMBL/GenBank/DDBJ whole genome shotgun (WGS) entry which is preliminary data.</text>
</comment>
<proteinExistence type="predicted"/>
<keyword evidence="1" id="KW-0812">Transmembrane</keyword>
<evidence type="ECO:0000313" key="2">
    <source>
        <dbReference type="EMBL" id="RPF28969.1"/>
    </source>
</evidence>
<organism evidence="2 3">
    <name type="scientific">Georgenia muralis</name>
    <dbReference type="NCBI Taxonomy" id="154117"/>
    <lineage>
        <taxon>Bacteria</taxon>
        <taxon>Bacillati</taxon>
        <taxon>Actinomycetota</taxon>
        <taxon>Actinomycetes</taxon>
        <taxon>Micrococcales</taxon>
        <taxon>Bogoriellaceae</taxon>
        <taxon>Georgenia</taxon>
    </lineage>
</organism>
<evidence type="ECO:0000256" key="1">
    <source>
        <dbReference type="SAM" id="Phobius"/>
    </source>
</evidence>
<feature type="transmembrane region" description="Helical" evidence="1">
    <location>
        <begin position="177"/>
        <end position="197"/>
    </location>
</feature>
<evidence type="ECO:0000313" key="3">
    <source>
        <dbReference type="Proteomes" id="UP000280726"/>
    </source>
</evidence>
<keyword evidence="1" id="KW-1133">Transmembrane helix</keyword>
<feature type="transmembrane region" description="Helical" evidence="1">
    <location>
        <begin position="143"/>
        <end position="165"/>
    </location>
</feature>
<protein>
    <submittedName>
        <fullName evidence="2">Uncharacterized protein</fullName>
    </submittedName>
</protein>
<dbReference type="RefSeq" id="WP_123919571.1">
    <property type="nucleotide sequence ID" value="NZ_RKRA01000001.1"/>
</dbReference>
<sequence length="203" mass="20149">MSDQLAQVALTPLATAPSPSLTAHVAVGGVTGLAWGAGLRSYMAEMVGAESVVTWGGTVLAVLLPAGVTGALLGWAEYLRRTGGRPHWRLLTLSPLVLAVAPLLMPGAVLALVTQGLGGGAIAFAAIGIGGGFALSGRGRARWRALVGVVVLILVAGIAATPAGIGGPDLALSTPRGVWVALLGLTSGVTLAIASSIPQRRTA</sequence>
<accession>A0A3N4Z6D6</accession>
<keyword evidence="3" id="KW-1185">Reference proteome</keyword>
<dbReference type="AlphaFoldDB" id="A0A3N4Z6D6"/>
<gene>
    <name evidence="2" type="ORF">EDD32_3520</name>
</gene>
<feature type="transmembrane region" description="Helical" evidence="1">
    <location>
        <begin position="88"/>
        <end position="111"/>
    </location>
</feature>
<dbReference type="OrthoDB" id="3825761at2"/>
<keyword evidence="1" id="KW-0472">Membrane</keyword>
<dbReference type="EMBL" id="RKRA01000001">
    <property type="protein sequence ID" value="RPF28969.1"/>
    <property type="molecule type" value="Genomic_DNA"/>
</dbReference>